<keyword evidence="3" id="KW-1185">Reference proteome</keyword>
<evidence type="ECO:0000256" key="1">
    <source>
        <dbReference type="SAM" id="MobiDB-lite"/>
    </source>
</evidence>
<organism evidence="3 6">
    <name type="scientific">Macrostomum lignano</name>
    <dbReference type="NCBI Taxonomy" id="282301"/>
    <lineage>
        <taxon>Eukaryota</taxon>
        <taxon>Metazoa</taxon>
        <taxon>Spiralia</taxon>
        <taxon>Lophotrochozoa</taxon>
        <taxon>Platyhelminthes</taxon>
        <taxon>Rhabditophora</taxon>
        <taxon>Macrostomorpha</taxon>
        <taxon>Macrostomida</taxon>
        <taxon>Macrostomidae</taxon>
        <taxon>Macrostomum</taxon>
    </lineage>
</organism>
<reference evidence="4 5" key="1">
    <citation type="submission" date="2016-11" db="UniProtKB">
        <authorList>
            <consortium name="WormBaseParasite"/>
        </authorList>
    </citation>
    <scope>IDENTIFICATION</scope>
</reference>
<proteinExistence type="predicted"/>
<accession>A0A1I8I3S2</accession>
<keyword evidence="2" id="KW-0472">Membrane</keyword>
<dbReference type="WBParaSite" id="maker-uti_cns_0045754-snap-gene-0.4-mRNA-1">
    <property type="protein sequence ID" value="maker-uti_cns_0045754-snap-gene-0.4-mRNA-1"/>
    <property type="gene ID" value="maker-uti_cns_0045754-snap-gene-0.4"/>
</dbReference>
<evidence type="ECO:0000313" key="5">
    <source>
        <dbReference type="WBParaSite" id="maker-uti_cns_0009291-snap-gene-0.3-mRNA-1"/>
    </source>
</evidence>
<name>A0A1I8I3S2_9PLAT</name>
<protein>
    <submittedName>
        <fullName evidence="4 5">Uncharacterized protein</fullName>
    </submittedName>
</protein>
<feature type="transmembrane region" description="Helical" evidence="2">
    <location>
        <begin position="43"/>
        <end position="66"/>
    </location>
</feature>
<dbReference type="WBParaSite" id="maker-uti_cns_0009745-snap-gene-0.2-mRNA-1">
    <property type="protein sequence ID" value="maker-uti_cns_0009745-snap-gene-0.2-mRNA-1"/>
    <property type="gene ID" value="maker-uti_cns_0009745-snap-gene-0.2"/>
</dbReference>
<evidence type="ECO:0000313" key="3">
    <source>
        <dbReference type="Proteomes" id="UP000095280"/>
    </source>
</evidence>
<feature type="compositionally biased region" description="Low complexity" evidence="1">
    <location>
        <begin position="73"/>
        <end position="87"/>
    </location>
</feature>
<sequence>MHFIVRRAAAAPATKAPPTQPPSYAESAAAKSNNSGGSSGFDIFLVLIAVFSVLNIGLIIAVIILSRAKNQSATARSTSQTGSGRSTRIGSVAKPKRPVGTLLEWRSKTSVGTLDAIITDMANKERQRRLDLQGAGQYSVDL</sequence>
<keyword evidence="2" id="KW-1133">Transmembrane helix</keyword>
<dbReference type="WBParaSite" id="maker-uti_cns_0009291-snap-gene-0.3-mRNA-1">
    <property type="protein sequence ID" value="maker-uti_cns_0009291-snap-gene-0.3-mRNA-1"/>
    <property type="gene ID" value="maker-uti_cns_0009291-snap-gene-0.3"/>
</dbReference>
<dbReference type="AlphaFoldDB" id="A0A1I8I3S2"/>
<evidence type="ECO:0000313" key="6">
    <source>
        <dbReference type="WBParaSite" id="maker-uti_cns_0009745-snap-gene-0.2-mRNA-1"/>
    </source>
</evidence>
<evidence type="ECO:0000313" key="4">
    <source>
        <dbReference type="WBParaSite" id="maker-uti_cns_0000250-snap-gene-1.4-mRNA-1"/>
    </source>
</evidence>
<feature type="region of interest" description="Disordered" evidence="1">
    <location>
        <begin position="8"/>
        <end position="31"/>
    </location>
</feature>
<feature type="region of interest" description="Disordered" evidence="1">
    <location>
        <begin position="73"/>
        <end position="92"/>
    </location>
</feature>
<feature type="compositionally biased region" description="Low complexity" evidence="1">
    <location>
        <begin position="8"/>
        <end position="17"/>
    </location>
</feature>
<dbReference type="WBParaSite" id="maker-uti_cns_0000250-snap-gene-1.4-mRNA-1">
    <property type="protein sequence ID" value="maker-uti_cns_0000250-snap-gene-1.4-mRNA-1"/>
    <property type="gene ID" value="maker-uti_cns_0000250-snap-gene-1.4"/>
</dbReference>
<dbReference type="Proteomes" id="UP000095280">
    <property type="component" value="Unplaced"/>
</dbReference>
<keyword evidence="2" id="KW-0812">Transmembrane</keyword>
<evidence type="ECO:0000256" key="2">
    <source>
        <dbReference type="SAM" id="Phobius"/>
    </source>
</evidence>